<dbReference type="InterPro" id="IPR050275">
    <property type="entry name" value="PGM_Phosphatase"/>
</dbReference>
<evidence type="ECO:0000256" key="1">
    <source>
        <dbReference type="PIRSR" id="PIRSR613078-1"/>
    </source>
</evidence>
<dbReference type="Proteomes" id="UP000010471">
    <property type="component" value="Chromosome"/>
</dbReference>
<organism evidence="3 4">
    <name type="scientific">Allocoleopsis franciscana PCC 7113</name>
    <dbReference type="NCBI Taxonomy" id="1173027"/>
    <lineage>
        <taxon>Bacteria</taxon>
        <taxon>Bacillati</taxon>
        <taxon>Cyanobacteriota</taxon>
        <taxon>Cyanophyceae</taxon>
        <taxon>Coleofasciculales</taxon>
        <taxon>Coleofasciculaceae</taxon>
        <taxon>Allocoleopsis</taxon>
        <taxon>Allocoleopsis franciscana</taxon>
    </lineage>
</organism>
<dbReference type="GO" id="GO:0005737">
    <property type="term" value="C:cytoplasm"/>
    <property type="evidence" value="ECO:0007669"/>
    <property type="project" value="TreeGrafter"/>
</dbReference>
<dbReference type="CDD" id="cd07067">
    <property type="entry name" value="HP_PGM_like"/>
    <property type="match status" value="1"/>
</dbReference>
<dbReference type="SUPFAM" id="SSF53254">
    <property type="entry name" value="Phosphoglycerate mutase-like"/>
    <property type="match status" value="1"/>
</dbReference>
<reference evidence="3 4" key="1">
    <citation type="submission" date="2012-06" db="EMBL/GenBank/DDBJ databases">
        <title>Finished chromosome of genome of Microcoleus sp. PCC 7113.</title>
        <authorList>
            <consortium name="US DOE Joint Genome Institute"/>
            <person name="Gugger M."/>
            <person name="Coursin T."/>
            <person name="Rippka R."/>
            <person name="Tandeau De Marsac N."/>
            <person name="Huntemann M."/>
            <person name="Wei C.-L."/>
            <person name="Han J."/>
            <person name="Detter J.C."/>
            <person name="Han C."/>
            <person name="Tapia R."/>
            <person name="Chen A."/>
            <person name="Kyrpides N."/>
            <person name="Mavromatis K."/>
            <person name="Markowitz V."/>
            <person name="Szeto E."/>
            <person name="Ivanova N."/>
            <person name="Pagani I."/>
            <person name="Pati A."/>
            <person name="Goodwin L."/>
            <person name="Nordberg H.P."/>
            <person name="Cantor M.N."/>
            <person name="Hua S.X."/>
            <person name="Woyke T."/>
            <person name="Kerfeld C.A."/>
        </authorList>
    </citation>
    <scope>NUCLEOTIDE SEQUENCE [LARGE SCALE GENOMIC DNA]</scope>
    <source>
        <strain evidence="3 4">PCC 7113</strain>
    </source>
</reference>
<feature type="active site" description="Proton donor/acceptor" evidence="1">
    <location>
        <position position="83"/>
    </location>
</feature>
<dbReference type="RefSeq" id="WP_015184207.1">
    <property type="nucleotide sequence ID" value="NC_019738.1"/>
</dbReference>
<dbReference type="GO" id="GO:0016791">
    <property type="term" value="F:phosphatase activity"/>
    <property type="evidence" value="ECO:0007669"/>
    <property type="project" value="TreeGrafter"/>
</dbReference>
<dbReference type="EMBL" id="CP003630">
    <property type="protein sequence ID" value="AFZ20071.1"/>
    <property type="molecule type" value="Genomic_DNA"/>
</dbReference>
<sequence>MSLKLYLLRHGQTDCSRLNAFCGSSDPELTPEGVKMAEAFANAYRSTPWEAIFCSPMGRTQATAKPLCEAISLKPELREGLKEINYGEWEGKTPEAVSHEFHDDYILWTADPAWYPPTGGELAVAIAHRALQVIEEIKHRFPTGNVLIVSHKATIRIMLCSLLGIDVGRFRFRLGCPVGSVSIVEFGTHGPLLHALAERIHLEQHLRSLPGT</sequence>
<proteinExistence type="predicted"/>
<dbReference type="PANTHER" id="PTHR48100">
    <property type="entry name" value="BROAD-SPECIFICITY PHOSPHATASE YOR283W-RELATED"/>
    <property type="match status" value="1"/>
</dbReference>
<dbReference type="Pfam" id="PF00300">
    <property type="entry name" value="His_Phos_1"/>
    <property type="match status" value="1"/>
</dbReference>
<protein>
    <submittedName>
        <fullName evidence="3">Fructose-2,6-bisphosphatase</fullName>
    </submittedName>
</protein>
<feature type="binding site" evidence="2">
    <location>
        <position position="59"/>
    </location>
    <ligand>
        <name>substrate</name>
    </ligand>
</feature>
<dbReference type="SMART" id="SM00855">
    <property type="entry name" value="PGAM"/>
    <property type="match status" value="1"/>
</dbReference>
<dbReference type="KEGG" id="mic:Mic7113_4374"/>
<evidence type="ECO:0000313" key="4">
    <source>
        <dbReference type="Proteomes" id="UP000010471"/>
    </source>
</evidence>
<dbReference type="InterPro" id="IPR013078">
    <property type="entry name" value="His_Pase_superF_clade-1"/>
</dbReference>
<dbReference type="InterPro" id="IPR029033">
    <property type="entry name" value="His_PPase_superfam"/>
</dbReference>
<dbReference type="PATRIC" id="fig|1173027.3.peg.4837"/>
<feature type="binding site" evidence="2">
    <location>
        <begin position="83"/>
        <end position="86"/>
    </location>
    <ligand>
        <name>substrate</name>
    </ligand>
</feature>
<gene>
    <name evidence="3" type="ORF">Mic7113_4374</name>
</gene>
<dbReference type="STRING" id="1173027.Mic7113_4374"/>
<dbReference type="PANTHER" id="PTHR48100:SF1">
    <property type="entry name" value="HISTIDINE PHOSPHATASE FAMILY PROTEIN-RELATED"/>
    <property type="match status" value="1"/>
</dbReference>
<dbReference type="Gene3D" id="3.40.50.1240">
    <property type="entry name" value="Phosphoglycerate mutase-like"/>
    <property type="match status" value="1"/>
</dbReference>
<name>K9WJV6_9CYAN</name>
<dbReference type="HOGENOM" id="CLU_033323_8_4_3"/>
<evidence type="ECO:0000313" key="3">
    <source>
        <dbReference type="EMBL" id="AFZ20071.1"/>
    </source>
</evidence>
<feature type="active site" description="Tele-phosphohistidine intermediate" evidence="1">
    <location>
        <position position="10"/>
    </location>
</feature>
<dbReference type="eggNOG" id="COG0406">
    <property type="taxonomic scope" value="Bacteria"/>
</dbReference>
<keyword evidence="4" id="KW-1185">Reference proteome</keyword>
<accession>K9WJV6</accession>
<dbReference type="OrthoDB" id="9781415at2"/>
<evidence type="ECO:0000256" key="2">
    <source>
        <dbReference type="PIRSR" id="PIRSR613078-2"/>
    </source>
</evidence>
<dbReference type="AlphaFoldDB" id="K9WJV6"/>